<dbReference type="PROSITE" id="PS00675">
    <property type="entry name" value="SIGMA54_INTERACT_1"/>
    <property type="match status" value="1"/>
</dbReference>
<evidence type="ECO:0000256" key="2">
    <source>
        <dbReference type="ARBA" id="ARBA00022840"/>
    </source>
</evidence>
<dbReference type="EMBL" id="CP089982">
    <property type="protein sequence ID" value="WXA99268.1"/>
    <property type="molecule type" value="Genomic_DNA"/>
</dbReference>
<evidence type="ECO:0000313" key="6">
    <source>
        <dbReference type="EMBL" id="WXA99268.1"/>
    </source>
</evidence>
<dbReference type="Proteomes" id="UP001379533">
    <property type="component" value="Chromosome"/>
</dbReference>
<dbReference type="Pfam" id="PF00498">
    <property type="entry name" value="FHA"/>
    <property type="match status" value="1"/>
</dbReference>
<dbReference type="PANTHER" id="PTHR32071">
    <property type="entry name" value="TRANSCRIPTIONAL REGULATORY PROTEIN"/>
    <property type="match status" value="1"/>
</dbReference>
<accession>A0ABZ2KKT3</accession>
<dbReference type="SMART" id="SM00240">
    <property type="entry name" value="FHA"/>
    <property type="match status" value="1"/>
</dbReference>
<protein>
    <submittedName>
        <fullName evidence="6">Sigma 54-interacting transcriptional regulator</fullName>
    </submittedName>
</protein>
<dbReference type="InterPro" id="IPR008984">
    <property type="entry name" value="SMAD_FHA_dom_sf"/>
</dbReference>
<dbReference type="Gene3D" id="1.10.8.60">
    <property type="match status" value="1"/>
</dbReference>
<feature type="domain" description="Sigma-54 factor interaction" evidence="5">
    <location>
        <begin position="136"/>
        <end position="355"/>
    </location>
</feature>
<keyword evidence="1" id="KW-0547">Nucleotide-binding</keyword>
<proteinExistence type="predicted"/>
<evidence type="ECO:0000313" key="7">
    <source>
        <dbReference type="Proteomes" id="UP001379533"/>
    </source>
</evidence>
<dbReference type="Gene3D" id="3.40.50.300">
    <property type="entry name" value="P-loop containing nucleotide triphosphate hydrolases"/>
    <property type="match status" value="1"/>
</dbReference>
<reference evidence="6 7" key="1">
    <citation type="submission" date="2021-12" db="EMBL/GenBank/DDBJ databases">
        <title>Discovery of the Pendulisporaceae a myxobacterial family with distinct sporulation behavior and unique specialized metabolism.</title>
        <authorList>
            <person name="Garcia R."/>
            <person name="Popoff A."/>
            <person name="Bader C.D."/>
            <person name="Loehr J."/>
            <person name="Walesch S."/>
            <person name="Walt C."/>
            <person name="Boldt J."/>
            <person name="Bunk B."/>
            <person name="Haeckl F.J.F.P.J."/>
            <person name="Gunesch A.P."/>
            <person name="Birkelbach J."/>
            <person name="Nuebel U."/>
            <person name="Pietschmann T."/>
            <person name="Bach T."/>
            <person name="Mueller R."/>
        </authorList>
    </citation>
    <scope>NUCLEOTIDE SEQUENCE [LARGE SCALE GENOMIC DNA]</scope>
    <source>
        <strain evidence="6 7">MSr12523</strain>
    </source>
</reference>
<dbReference type="PANTHER" id="PTHR32071:SF117">
    <property type="entry name" value="PTS-DEPENDENT DIHYDROXYACETONE KINASE OPERON REGULATORY PROTEIN-RELATED"/>
    <property type="match status" value="1"/>
</dbReference>
<dbReference type="InterPro" id="IPR000253">
    <property type="entry name" value="FHA_dom"/>
</dbReference>
<evidence type="ECO:0000256" key="1">
    <source>
        <dbReference type="ARBA" id="ARBA00022741"/>
    </source>
</evidence>
<dbReference type="Gene3D" id="1.10.10.60">
    <property type="entry name" value="Homeodomain-like"/>
    <property type="match status" value="1"/>
</dbReference>
<dbReference type="CDD" id="cd00009">
    <property type="entry name" value="AAA"/>
    <property type="match status" value="1"/>
</dbReference>
<sequence length="457" mass="49739">MPSIPPPPPQTLVHSLASLQAPPRERSIVTWRDSSGEHTAQLQDRTLVGSAAESAIVIADPTVSRLHAEFHFDERGLWVRDLGSRNGTFVENVMVREARLETGSTIRMGGTTLKLGSEMTTDGAAPLWPAHRFGPLVGGSVAMRQLFACLAKFAATDLAVMIQGETGTGKELVARAIHDASPRKEGPFVIVDCAAIPDALFESELFGHVKGAFTSAVATREGAFEAADGGTVFLDEIGELPIAMQPKLLRVLESRMVRPVGSSEHRRVDVRIVAATHRDLRTMVNAGAFREDLYFRLAGVPILVPPLRERPEDIPLLVEHILGRAPSAELLAATLDRPWLGNVRELRNFIERARAVGAQQALQMAGHHGTGTASPSATMRAAAPISSNTTAAINPASLKAISFQQSFREFRDQWLEVGEREYLSRVLAQHSRSIAAAARQAGLDRTYMHRLVRKHLL</sequence>
<dbReference type="PROSITE" id="PS00676">
    <property type="entry name" value="SIGMA54_INTERACT_2"/>
    <property type="match status" value="1"/>
</dbReference>
<dbReference type="SUPFAM" id="SSF52540">
    <property type="entry name" value="P-loop containing nucleoside triphosphate hydrolases"/>
    <property type="match status" value="1"/>
</dbReference>
<dbReference type="RefSeq" id="WP_394849903.1">
    <property type="nucleotide sequence ID" value="NZ_CP089982.1"/>
</dbReference>
<dbReference type="InterPro" id="IPR027417">
    <property type="entry name" value="P-loop_NTPase"/>
</dbReference>
<keyword evidence="7" id="KW-1185">Reference proteome</keyword>
<dbReference type="InterPro" id="IPR002078">
    <property type="entry name" value="Sigma_54_int"/>
</dbReference>
<dbReference type="SUPFAM" id="SSF46689">
    <property type="entry name" value="Homeodomain-like"/>
    <property type="match status" value="1"/>
</dbReference>
<dbReference type="PROSITE" id="PS50006">
    <property type="entry name" value="FHA_DOMAIN"/>
    <property type="match status" value="1"/>
</dbReference>
<dbReference type="SMART" id="SM00382">
    <property type="entry name" value="AAA"/>
    <property type="match status" value="1"/>
</dbReference>
<name>A0ABZ2KKT3_9BACT</name>
<dbReference type="InterPro" id="IPR009057">
    <property type="entry name" value="Homeodomain-like_sf"/>
</dbReference>
<feature type="domain" description="FHA" evidence="4">
    <location>
        <begin position="46"/>
        <end position="95"/>
    </location>
</feature>
<dbReference type="Pfam" id="PF25601">
    <property type="entry name" value="AAA_lid_14"/>
    <property type="match status" value="1"/>
</dbReference>
<gene>
    <name evidence="6" type="ORF">LZC95_20900</name>
</gene>
<evidence type="ECO:0000259" key="5">
    <source>
        <dbReference type="PROSITE" id="PS50045"/>
    </source>
</evidence>
<dbReference type="InterPro" id="IPR003593">
    <property type="entry name" value="AAA+_ATPase"/>
</dbReference>
<keyword evidence="2" id="KW-0067">ATP-binding</keyword>
<keyword evidence="3" id="KW-0238">DNA-binding</keyword>
<dbReference type="PROSITE" id="PS50045">
    <property type="entry name" value="SIGMA54_INTERACT_4"/>
    <property type="match status" value="1"/>
</dbReference>
<dbReference type="Pfam" id="PF00158">
    <property type="entry name" value="Sigma54_activat"/>
    <property type="match status" value="1"/>
</dbReference>
<organism evidence="6 7">
    <name type="scientific">Pendulispora brunnea</name>
    <dbReference type="NCBI Taxonomy" id="2905690"/>
    <lineage>
        <taxon>Bacteria</taxon>
        <taxon>Pseudomonadati</taxon>
        <taxon>Myxococcota</taxon>
        <taxon>Myxococcia</taxon>
        <taxon>Myxococcales</taxon>
        <taxon>Sorangiineae</taxon>
        <taxon>Pendulisporaceae</taxon>
        <taxon>Pendulispora</taxon>
    </lineage>
</organism>
<dbReference type="InterPro" id="IPR025662">
    <property type="entry name" value="Sigma_54_int_dom_ATP-bd_1"/>
</dbReference>
<evidence type="ECO:0000256" key="3">
    <source>
        <dbReference type="ARBA" id="ARBA00023125"/>
    </source>
</evidence>
<evidence type="ECO:0000259" key="4">
    <source>
        <dbReference type="PROSITE" id="PS50006"/>
    </source>
</evidence>
<dbReference type="CDD" id="cd00060">
    <property type="entry name" value="FHA"/>
    <property type="match status" value="1"/>
</dbReference>
<dbReference type="SUPFAM" id="SSF49879">
    <property type="entry name" value="SMAD/FHA domain"/>
    <property type="match status" value="1"/>
</dbReference>
<dbReference type="InterPro" id="IPR058031">
    <property type="entry name" value="AAA_lid_NorR"/>
</dbReference>
<dbReference type="InterPro" id="IPR025943">
    <property type="entry name" value="Sigma_54_int_dom_ATP-bd_2"/>
</dbReference>
<dbReference type="Gene3D" id="2.60.200.20">
    <property type="match status" value="1"/>
</dbReference>